<protein>
    <submittedName>
        <fullName evidence="6">Uncharacterized protein</fullName>
    </submittedName>
</protein>
<keyword evidence="7" id="KW-1185">Reference proteome</keyword>
<evidence type="ECO:0000256" key="3">
    <source>
        <dbReference type="SAM" id="Phobius"/>
    </source>
</evidence>
<feature type="transmembrane region" description="Helical" evidence="3">
    <location>
        <begin position="58"/>
        <end position="80"/>
    </location>
</feature>
<name>A0A0D9VL02_9ORYZ</name>
<evidence type="ECO:0000256" key="2">
    <source>
        <dbReference type="ARBA" id="ARBA00009324"/>
    </source>
</evidence>
<evidence type="ECO:0000256" key="1">
    <source>
        <dbReference type="ARBA" id="ARBA00004141"/>
    </source>
</evidence>
<keyword evidence="3" id="KW-1133">Transmembrane helix</keyword>
<dbReference type="GO" id="GO:0005506">
    <property type="term" value="F:iron ion binding"/>
    <property type="evidence" value="ECO:0007669"/>
    <property type="project" value="InterPro"/>
</dbReference>
<organism evidence="6 7">
    <name type="scientific">Leersia perrieri</name>
    <dbReference type="NCBI Taxonomy" id="77586"/>
    <lineage>
        <taxon>Eukaryota</taxon>
        <taxon>Viridiplantae</taxon>
        <taxon>Streptophyta</taxon>
        <taxon>Embryophyta</taxon>
        <taxon>Tracheophyta</taxon>
        <taxon>Spermatophyta</taxon>
        <taxon>Magnoliopsida</taxon>
        <taxon>Liliopsida</taxon>
        <taxon>Poales</taxon>
        <taxon>Poaceae</taxon>
        <taxon>BOP clade</taxon>
        <taxon>Oryzoideae</taxon>
        <taxon>Oryzeae</taxon>
        <taxon>Oryzinae</taxon>
        <taxon>Leersia</taxon>
    </lineage>
</organism>
<dbReference type="GO" id="GO:0016020">
    <property type="term" value="C:membrane"/>
    <property type="evidence" value="ECO:0007669"/>
    <property type="project" value="UniProtKB-SubCell"/>
</dbReference>
<comment type="similarity">
    <text evidence="2">Belongs to the sterol desaturase family.</text>
</comment>
<comment type="subcellular location">
    <subcellularLocation>
        <location evidence="1">Membrane</location>
        <topology evidence="1">Multi-pass membrane protein</topology>
    </subcellularLocation>
</comment>
<dbReference type="PANTHER" id="PTHR12956">
    <property type="entry name" value="ALKALINE CERAMIDASE-RELATED"/>
    <property type="match status" value="1"/>
</dbReference>
<keyword evidence="3" id="KW-0472">Membrane</keyword>
<dbReference type="Gramene" id="LPERR02G26540.3">
    <property type="protein sequence ID" value="LPERR02G26540.3"/>
    <property type="gene ID" value="LPERR02G26540"/>
</dbReference>
<keyword evidence="3" id="KW-0812">Transmembrane</keyword>
<dbReference type="GO" id="GO:0008610">
    <property type="term" value="P:lipid biosynthetic process"/>
    <property type="evidence" value="ECO:0007669"/>
    <property type="project" value="InterPro"/>
</dbReference>
<evidence type="ECO:0000259" key="4">
    <source>
        <dbReference type="Pfam" id="PF04116"/>
    </source>
</evidence>
<dbReference type="AlphaFoldDB" id="A0A0D9VL02"/>
<reference evidence="7" key="2">
    <citation type="submission" date="2013-12" db="EMBL/GenBank/DDBJ databases">
        <authorList>
            <person name="Yu Y."/>
            <person name="Lee S."/>
            <person name="de Baynast K."/>
            <person name="Wissotski M."/>
            <person name="Liu L."/>
            <person name="Talag J."/>
            <person name="Goicoechea J."/>
            <person name="Angelova A."/>
            <person name="Jetty R."/>
            <person name="Kudrna D."/>
            <person name="Golser W."/>
            <person name="Rivera L."/>
            <person name="Zhang J."/>
            <person name="Wing R."/>
        </authorList>
    </citation>
    <scope>NUCLEOTIDE SEQUENCE</scope>
</reference>
<dbReference type="Pfam" id="PF04116">
    <property type="entry name" value="FA_hydroxylase"/>
    <property type="match status" value="1"/>
</dbReference>
<reference evidence="6 7" key="1">
    <citation type="submission" date="2012-08" db="EMBL/GenBank/DDBJ databases">
        <title>Oryza genome evolution.</title>
        <authorList>
            <person name="Wing R.A."/>
        </authorList>
    </citation>
    <scope>NUCLEOTIDE SEQUENCE</scope>
</reference>
<feature type="transmembrane region" description="Helical" evidence="3">
    <location>
        <begin position="344"/>
        <end position="362"/>
    </location>
</feature>
<evidence type="ECO:0000259" key="5">
    <source>
        <dbReference type="Pfam" id="PF04765"/>
    </source>
</evidence>
<reference evidence="6" key="3">
    <citation type="submission" date="2015-04" db="UniProtKB">
        <authorList>
            <consortium name="EnsemblPlants"/>
        </authorList>
    </citation>
    <scope>IDENTIFICATION</scope>
</reference>
<evidence type="ECO:0000313" key="7">
    <source>
        <dbReference type="Proteomes" id="UP000032180"/>
    </source>
</evidence>
<dbReference type="EnsemblPlants" id="LPERR02G26540.3">
    <property type="protein sequence ID" value="LPERR02G26540.3"/>
    <property type="gene ID" value="LPERR02G26540"/>
</dbReference>
<dbReference type="InterPro" id="IPR006852">
    <property type="entry name" value="TOD1_MUCI70"/>
</dbReference>
<feature type="transmembrane region" description="Helical" evidence="3">
    <location>
        <begin position="92"/>
        <end position="113"/>
    </location>
</feature>
<sequence>MAIGAPSDELLGTFVPIAVYWLYSGLYLALEGVERLDVYRLHPRAEETAKNVVSRGTVVRGVLVQQAFQVAVSLTLFAVIGDESGAEQKQPSALVILLQFAIAMFVMDTWQYFMHRYMHINKFLYKHIHSKHHTLVVPYSFGALYNHPLEGLILDTIGGALSFLVSGMTPRTSIFFFSFATIKTVDDHCGLWLPGNILHALFNNNSAYHDIHHQLYGNKYNFSQPFFVMWDKILGTYMPYSIEHRKGGGFESRPVKLNITEQTKILHYTCGMIRAKCLRVIYTTHLNFTRREQEAISSTLQPPLRVAGTSAAGMPERRLPISTPAAAGPRRHPHPRRLRRRCRLLLFPAFALALVSLAYLSFSSHPNLPFHDVPCQIEFLPSVDDLVEPGIYNNFTGFSLNYILEENVSPSNGHFEPLFGGHQNLQEREETYYARNQTLHCGFVQGPEGYPNTGFDLDENDKMYMASCRVVVSSCIFGSSDYLRKPTKSKLKNRRTKICGEQGSKLRLNADPMLIIEYFLWRKKAEYAISMHYDRTCVWEEVLQNKRLNKYNHTAIDEQFYFYQSDGLLKFNESGKEPVLPSCSYQYLMVNRFTSRDQLSFSYTYLKLRRMNSGKPFHLNMFKDCERRAITKLFHHRANETADPPTANP</sequence>
<dbReference type="GO" id="GO:0016491">
    <property type="term" value="F:oxidoreductase activity"/>
    <property type="evidence" value="ECO:0007669"/>
    <property type="project" value="InterPro"/>
</dbReference>
<dbReference type="Proteomes" id="UP000032180">
    <property type="component" value="Chromosome 2"/>
</dbReference>
<feature type="domain" description="TOD1/MUCI70 glycosyltransferase-like" evidence="5">
    <location>
        <begin position="504"/>
        <end position="636"/>
    </location>
</feature>
<dbReference type="InterPro" id="IPR006694">
    <property type="entry name" value="Fatty_acid_hydroxylase"/>
</dbReference>
<accession>A0A0D9VL02</accession>
<dbReference type="Pfam" id="PF04765">
    <property type="entry name" value="TOD1_MUCI70"/>
    <property type="match status" value="2"/>
</dbReference>
<dbReference type="InterPro" id="IPR048354">
    <property type="entry name" value="TOD1_MUCI70_glycTrfase_dom"/>
</dbReference>
<dbReference type="PANTHER" id="PTHR12956:SF27">
    <property type="entry name" value="TRANSMEMBRANE PROTEIN"/>
    <property type="match status" value="1"/>
</dbReference>
<feature type="domain" description="Fatty acid hydroxylase" evidence="4">
    <location>
        <begin position="100"/>
        <end position="236"/>
    </location>
</feature>
<feature type="domain" description="TOD1/MUCI70 glycosyltransferase-like" evidence="5">
    <location>
        <begin position="400"/>
        <end position="499"/>
    </location>
</feature>
<evidence type="ECO:0000313" key="6">
    <source>
        <dbReference type="EnsemblPlants" id="LPERR02G26540.3"/>
    </source>
</evidence>
<proteinExistence type="inferred from homology"/>
<feature type="transmembrane region" description="Helical" evidence="3">
    <location>
        <begin position="12"/>
        <end position="30"/>
    </location>
</feature>